<dbReference type="SUPFAM" id="SSF55874">
    <property type="entry name" value="ATPase domain of HSP90 chaperone/DNA topoisomerase II/histidine kinase"/>
    <property type="match status" value="1"/>
</dbReference>
<evidence type="ECO:0000313" key="12">
    <source>
        <dbReference type="Proteomes" id="UP000502996"/>
    </source>
</evidence>
<feature type="transmembrane region" description="Helical" evidence="9">
    <location>
        <begin position="41"/>
        <end position="57"/>
    </location>
</feature>
<dbReference type="InterPro" id="IPR011712">
    <property type="entry name" value="Sig_transdc_His_kin_sub3_dim/P"/>
</dbReference>
<dbReference type="GO" id="GO:0005524">
    <property type="term" value="F:ATP binding"/>
    <property type="evidence" value="ECO:0007669"/>
    <property type="project" value="UniProtKB-KW"/>
</dbReference>
<organism evidence="11 12">
    <name type="scientific">Nocardioides anomalus</name>
    <dbReference type="NCBI Taxonomy" id="2712223"/>
    <lineage>
        <taxon>Bacteria</taxon>
        <taxon>Bacillati</taxon>
        <taxon>Actinomycetota</taxon>
        <taxon>Actinomycetes</taxon>
        <taxon>Propionibacteriales</taxon>
        <taxon>Nocardioidaceae</taxon>
        <taxon>Nocardioides</taxon>
    </lineage>
</organism>
<dbReference type="Gene3D" id="3.30.565.10">
    <property type="entry name" value="Histidine kinase-like ATPase, C-terminal domain"/>
    <property type="match status" value="1"/>
</dbReference>
<dbReference type="InterPro" id="IPR050482">
    <property type="entry name" value="Sensor_HK_TwoCompSys"/>
</dbReference>
<sequence>MPDPHDLWGERGRPRPRQVVFDGVVAGAFTLLALLPAGQQPVVLVVATLAMGLALLVRRVSWRAMCGLAAATGVLQLVAGQLDVLADLGYAAVFFMLGAHPRRGVRRFGLAAAAGSAVVLAVAVGVDGMDAVDGVSTPFAVVGSAAMAALVAGGGWAAGFVRWQNRARITAQVQAGLEQERTRMAADMHDLVAHTWAVVAAQADGARYSLGTPDGEQKAAAALDLIAETARGSIGDLRELLAELRYAPGTDLVTRMRASGMDLRLTQHGDPRAEHRGLLAEALTNALKHGDLSHPVHVEEDARQGYRLVVRNRRRSGSAAPGTGSGLVGMRERVERDGGHLTARPDGPDWVLRAEVS</sequence>
<dbReference type="KEGG" id="nano:G5V58_00430"/>
<evidence type="ECO:0000256" key="2">
    <source>
        <dbReference type="ARBA" id="ARBA00012438"/>
    </source>
</evidence>
<reference evidence="11 12" key="1">
    <citation type="submission" date="2020-02" db="EMBL/GenBank/DDBJ databases">
        <title>Full genome sequence of Nocardioides sp. R-3366.</title>
        <authorList>
            <person name="Im W.-T."/>
        </authorList>
    </citation>
    <scope>NUCLEOTIDE SEQUENCE [LARGE SCALE GENOMIC DNA]</scope>
    <source>
        <strain evidence="11 12">R-3366</strain>
    </source>
</reference>
<evidence type="ECO:0000256" key="4">
    <source>
        <dbReference type="ARBA" id="ARBA00022679"/>
    </source>
</evidence>
<keyword evidence="5" id="KW-0547">Nucleotide-binding</keyword>
<keyword evidence="3" id="KW-0597">Phosphoprotein</keyword>
<dbReference type="EC" id="2.7.13.3" evidence="2"/>
<dbReference type="EMBL" id="CP049257">
    <property type="protein sequence ID" value="QIG41441.1"/>
    <property type="molecule type" value="Genomic_DNA"/>
</dbReference>
<proteinExistence type="predicted"/>
<feature type="transmembrane region" description="Helical" evidence="9">
    <location>
        <begin position="108"/>
        <end position="126"/>
    </location>
</feature>
<keyword evidence="6 11" id="KW-0418">Kinase</keyword>
<protein>
    <recommendedName>
        <fullName evidence="2">histidine kinase</fullName>
        <ecNumber evidence="2">2.7.13.3</ecNumber>
    </recommendedName>
</protein>
<keyword evidence="12" id="KW-1185">Reference proteome</keyword>
<evidence type="ECO:0000256" key="5">
    <source>
        <dbReference type="ARBA" id="ARBA00022741"/>
    </source>
</evidence>
<evidence type="ECO:0000259" key="10">
    <source>
        <dbReference type="Pfam" id="PF07730"/>
    </source>
</evidence>
<dbReference type="Gene3D" id="1.20.5.1930">
    <property type="match status" value="1"/>
</dbReference>
<evidence type="ECO:0000256" key="3">
    <source>
        <dbReference type="ARBA" id="ARBA00022553"/>
    </source>
</evidence>
<evidence type="ECO:0000256" key="9">
    <source>
        <dbReference type="SAM" id="Phobius"/>
    </source>
</evidence>
<feature type="domain" description="Signal transduction histidine kinase subgroup 3 dimerisation and phosphoacceptor" evidence="10">
    <location>
        <begin position="180"/>
        <end position="245"/>
    </location>
</feature>
<dbReference type="PANTHER" id="PTHR24421">
    <property type="entry name" value="NITRATE/NITRITE SENSOR PROTEIN NARX-RELATED"/>
    <property type="match status" value="1"/>
</dbReference>
<evidence type="ECO:0000256" key="7">
    <source>
        <dbReference type="ARBA" id="ARBA00022840"/>
    </source>
</evidence>
<dbReference type="AlphaFoldDB" id="A0A6G6W7X4"/>
<accession>A0A6G6W7X4</accession>
<evidence type="ECO:0000256" key="8">
    <source>
        <dbReference type="ARBA" id="ARBA00023012"/>
    </source>
</evidence>
<dbReference type="InterPro" id="IPR036890">
    <property type="entry name" value="HATPase_C_sf"/>
</dbReference>
<name>A0A6G6W7X4_9ACTN</name>
<evidence type="ECO:0000313" key="11">
    <source>
        <dbReference type="EMBL" id="QIG41441.1"/>
    </source>
</evidence>
<dbReference type="GO" id="GO:0016020">
    <property type="term" value="C:membrane"/>
    <property type="evidence" value="ECO:0007669"/>
    <property type="project" value="InterPro"/>
</dbReference>
<keyword evidence="4" id="KW-0808">Transferase</keyword>
<dbReference type="RefSeq" id="WP_165227785.1">
    <property type="nucleotide sequence ID" value="NZ_CP049257.1"/>
</dbReference>
<keyword evidence="8" id="KW-0902">Two-component regulatory system</keyword>
<keyword evidence="9" id="KW-0812">Transmembrane</keyword>
<gene>
    <name evidence="11" type="ORF">G5V58_00430</name>
</gene>
<keyword evidence="9" id="KW-0472">Membrane</keyword>
<keyword evidence="7" id="KW-0067">ATP-binding</keyword>
<feature type="transmembrane region" description="Helical" evidence="9">
    <location>
        <begin position="138"/>
        <end position="161"/>
    </location>
</feature>
<dbReference type="Pfam" id="PF07730">
    <property type="entry name" value="HisKA_3"/>
    <property type="match status" value="1"/>
</dbReference>
<keyword evidence="9" id="KW-1133">Transmembrane helix</keyword>
<dbReference type="GO" id="GO:0000155">
    <property type="term" value="F:phosphorelay sensor kinase activity"/>
    <property type="evidence" value="ECO:0007669"/>
    <property type="project" value="InterPro"/>
</dbReference>
<evidence type="ECO:0000256" key="1">
    <source>
        <dbReference type="ARBA" id="ARBA00000085"/>
    </source>
</evidence>
<dbReference type="PANTHER" id="PTHR24421:SF10">
    <property type="entry name" value="NITRATE_NITRITE SENSOR PROTEIN NARQ"/>
    <property type="match status" value="1"/>
</dbReference>
<comment type="catalytic activity">
    <reaction evidence="1">
        <text>ATP + protein L-histidine = ADP + protein N-phospho-L-histidine.</text>
        <dbReference type="EC" id="2.7.13.3"/>
    </reaction>
</comment>
<dbReference type="GO" id="GO:0046983">
    <property type="term" value="F:protein dimerization activity"/>
    <property type="evidence" value="ECO:0007669"/>
    <property type="project" value="InterPro"/>
</dbReference>
<evidence type="ECO:0000256" key="6">
    <source>
        <dbReference type="ARBA" id="ARBA00022777"/>
    </source>
</evidence>
<dbReference type="Proteomes" id="UP000502996">
    <property type="component" value="Chromosome"/>
</dbReference>